<dbReference type="PANTHER" id="PTHR34148:SF1">
    <property type="entry name" value="ADENOSYLCOBINAMIDE-GDP RIBAZOLETRANSFERASE"/>
    <property type="match status" value="1"/>
</dbReference>
<keyword evidence="11 19" id="KW-0460">Magnesium</keyword>
<dbReference type="UniPathway" id="UPA00148">
    <property type="reaction ID" value="UER00238"/>
</dbReference>
<keyword evidence="9 19" id="KW-0808">Transferase</keyword>
<evidence type="ECO:0000256" key="12">
    <source>
        <dbReference type="ARBA" id="ARBA00022989"/>
    </source>
</evidence>
<evidence type="ECO:0000256" key="16">
    <source>
        <dbReference type="ARBA" id="ARBA00032853"/>
    </source>
</evidence>
<evidence type="ECO:0000256" key="15">
    <source>
        <dbReference type="ARBA" id="ARBA00032605"/>
    </source>
</evidence>
<evidence type="ECO:0000256" key="7">
    <source>
        <dbReference type="ARBA" id="ARBA00022475"/>
    </source>
</evidence>
<comment type="caution">
    <text evidence="20">The sequence shown here is derived from an EMBL/GenBank/DDBJ whole genome shotgun (WGS) entry which is preliminary data.</text>
</comment>
<keyword evidence="8 19" id="KW-0169">Cobalamin biosynthesis</keyword>
<comment type="subcellular location">
    <subcellularLocation>
        <location evidence="2 19">Cell membrane</location>
        <topology evidence="2 19">Multi-pass membrane protein</topology>
    </subcellularLocation>
</comment>
<evidence type="ECO:0000256" key="11">
    <source>
        <dbReference type="ARBA" id="ARBA00022842"/>
    </source>
</evidence>
<gene>
    <name evidence="19" type="primary">cobS</name>
    <name evidence="20" type="ORF">MED92_12276</name>
</gene>
<evidence type="ECO:0000256" key="9">
    <source>
        <dbReference type="ARBA" id="ARBA00022679"/>
    </source>
</evidence>
<keyword evidence="21" id="KW-1185">Reference proteome</keyword>
<evidence type="ECO:0000256" key="10">
    <source>
        <dbReference type="ARBA" id="ARBA00022692"/>
    </source>
</evidence>
<evidence type="ECO:0000256" key="18">
    <source>
        <dbReference type="ARBA" id="ARBA00049504"/>
    </source>
</evidence>
<evidence type="ECO:0000256" key="14">
    <source>
        <dbReference type="ARBA" id="ARBA00025228"/>
    </source>
</evidence>
<accession>A0A7U8C1P0</accession>
<dbReference type="GO" id="GO:0009236">
    <property type="term" value="P:cobalamin biosynthetic process"/>
    <property type="evidence" value="ECO:0007669"/>
    <property type="project" value="UniProtKB-UniRule"/>
</dbReference>
<comment type="cofactor">
    <cofactor evidence="1 19">
        <name>Mg(2+)</name>
        <dbReference type="ChEBI" id="CHEBI:18420"/>
    </cofactor>
</comment>
<evidence type="ECO:0000256" key="6">
    <source>
        <dbReference type="ARBA" id="ARBA00015850"/>
    </source>
</evidence>
<dbReference type="InterPro" id="IPR003805">
    <property type="entry name" value="CobS"/>
</dbReference>
<comment type="catalytic activity">
    <reaction evidence="18 19">
        <text>alpha-ribazole 5'-phosphate + adenosylcob(III)inamide-GDP = adenosylcob(III)alamin 5'-phosphate + GMP + H(+)</text>
        <dbReference type="Rhea" id="RHEA:23560"/>
        <dbReference type="ChEBI" id="CHEBI:15378"/>
        <dbReference type="ChEBI" id="CHEBI:57918"/>
        <dbReference type="ChEBI" id="CHEBI:58115"/>
        <dbReference type="ChEBI" id="CHEBI:60487"/>
        <dbReference type="ChEBI" id="CHEBI:60493"/>
        <dbReference type="EC" id="2.7.8.26"/>
    </reaction>
</comment>
<sequence>MLQESLEWVAFKTVNHFADTAIRLRLSLMKSYPEQLHIFFNALTFYTRLSAPKWVIYKPDYQAKCSKYLPWIGALIGVYAALIYWLCQFIFPESLAIILSMFTSIIMTGGIHEDGLADCCDGFGGGWDKQQILSIMKDSRVGTYAVLGLILVLLLKYAALLEIEETILTIIFAHCFSRFLPLLIMRKSAYAGRQEESKSSDLTFPLSNTDLLLAAIPALICVVLLPTSFSTVILPCLLITLWLNHYFQHRIGGYTGDCLGCCQQLNELLIYLWFCLAFL</sequence>
<evidence type="ECO:0000256" key="4">
    <source>
        <dbReference type="ARBA" id="ARBA00010561"/>
    </source>
</evidence>
<name>A0A7U8C1P0_NEPCE</name>
<feature type="transmembrane region" description="Helical" evidence="19">
    <location>
        <begin position="141"/>
        <end position="159"/>
    </location>
</feature>
<evidence type="ECO:0000256" key="13">
    <source>
        <dbReference type="ARBA" id="ARBA00023136"/>
    </source>
</evidence>
<evidence type="ECO:0000256" key="17">
    <source>
        <dbReference type="ARBA" id="ARBA00048623"/>
    </source>
</evidence>
<comment type="function">
    <text evidence="14 19">Joins adenosylcobinamide-GDP and alpha-ribazole to generate adenosylcobalamin (Ado-cobalamin). Also synthesizes adenosylcobalamin 5'-phosphate from adenosylcobinamide-GDP and alpha-ribazole 5'-phosphate.</text>
</comment>
<feature type="transmembrane region" description="Helical" evidence="19">
    <location>
        <begin position="166"/>
        <end position="184"/>
    </location>
</feature>
<keyword evidence="7 19" id="KW-1003">Cell membrane</keyword>
<dbReference type="AlphaFoldDB" id="A0A7U8C1P0"/>
<feature type="transmembrane region" description="Helical" evidence="19">
    <location>
        <begin position="211"/>
        <end position="243"/>
    </location>
</feature>
<dbReference type="Pfam" id="PF02654">
    <property type="entry name" value="CobS"/>
    <property type="match status" value="1"/>
</dbReference>
<keyword evidence="13 19" id="KW-0472">Membrane</keyword>
<dbReference type="Proteomes" id="UP000002171">
    <property type="component" value="Unassembled WGS sequence"/>
</dbReference>
<evidence type="ECO:0000256" key="8">
    <source>
        <dbReference type="ARBA" id="ARBA00022573"/>
    </source>
</evidence>
<dbReference type="HAMAP" id="MF_00719">
    <property type="entry name" value="CobS"/>
    <property type="match status" value="1"/>
</dbReference>
<dbReference type="NCBIfam" id="TIGR00317">
    <property type="entry name" value="cobS"/>
    <property type="match status" value="1"/>
</dbReference>
<reference evidence="20 21" key="1">
    <citation type="submission" date="2006-02" db="EMBL/GenBank/DDBJ databases">
        <authorList>
            <person name="Pinhassi J."/>
            <person name="Pedros-Alio C."/>
            <person name="Ferriera S."/>
            <person name="Johnson J."/>
            <person name="Kravitz S."/>
            <person name="Halpern A."/>
            <person name="Remington K."/>
            <person name="Beeson K."/>
            <person name="Tran B."/>
            <person name="Rogers Y.-H."/>
            <person name="Friedman R."/>
            <person name="Venter J.C."/>
        </authorList>
    </citation>
    <scope>NUCLEOTIDE SEQUENCE [LARGE SCALE GENOMIC DNA]</scope>
    <source>
        <strain evidence="20 21">MED92</strain>
    </source>
</reference>
<evidence type="ECO:0000256" key="5">
    <source>
        <dbReference type="ARBA" id="ARBA00013200"/>
    </source>
</evidence>
<evidence type="ECO:0000256" key="19">
    <source>
        <dbReference type="HAMAP-Rule" id="MF_00719"/>
    </source>
</evidence>
<keyword evidence="12 19" id="KW-1133">Transmembrane helix</keyword>
<proteinExistence type="inferred from homology"/>
<evidence type="ECO:0000313" key="20">
    <source>
        <dbReference type="EMBL" id="EAR59882.1"/>
    </source>
</evidence>
<dbReference type="PANTHER" id="PTHR34148">
    <property type="entry name" value="ADENOSYLCOBINAMIDE-GDP RIBAZOLETRANSFERASE"/>
    <property type="match status" value="1"/>
</dbReference>
<protein>
    <recommendedName>
        <fullName evidence="6 19">Adenosylcobinamide-GDP ribazoletransferase</fullName>
        <ecNumber evidence="5 19">2.7.8.26</ecNumber>
    </recommendedName>
    <alternativeName>
        <fullName evidence="16 19">Cobalamin synthase</fullName>
    </alternativeName>
    <alternativeName>
        <fullName evidence="15 19">Cobalamin-5'-phosphate synthase</fullName>
    </alternativeName>
</protein>
<evidence type="ECO:0000256" key="1">
    <source>
        <dbReference type="ARBA" id="ARBA00001946"/>
    </source>
</evidence>
<dbReference type="GO" id="GO:0008818">
    <property type="term" value="F:cobalamin 5'-phosphate synthase activity"/>
    <property type="evidence" value="ECO:0007669"/>
    <property type="project" value="UniProtKB-UniRule"/>
</dbReference>
<evidence type="ECO:0000256" key="2">
    <source>
        <dbReference type="ARBA" id="ARBA00004651"/>
    </source>
</evidence>
<keyword evidence="10 19" id="KW-0812">Transmembrane</keyword>
<comment type="catalytic activity">
    <reaction evidence="17 19">
        <text>alpha-ribazole + adenosylcob(III)inamide-GDP = adenosylcob(III)alamin + GMP + H(+)</text>
        <dbReference type="Rhea" id="RHEA:16049"/>
        <dbReference type="ChEBI" id="CHEBI:10329"/>
        <dbReference type="ChEBI" id="CHEBI:15378"/>
        <dbReference type="ChEBI" id="CHEBI:18408"/>
        <dbReference type="ChEBI" id="CHEBI:58115"/>
        <dbReference type="ChEBI" id="CHEBI:60487"/>
        <dbReference type="EC" id="2.7.8.26"/>
    </reaction>
</comment>
<feature type="transmembrane region" description="Helical" evidence="19">
    <location>
        <begin position="68"/>
        <end position="91"/>
    </location>
</feature>
<dbReference type="EMBL" id="AAOW01000029">
    <property type="protein sequence ID" value="EAR59882.1"/>
    <property type="molecule type" value="Genomic_DNA"/>
</dbReference>
<dbReference type="EC" id="2.7.8.26" evidence="5 19"/>
<dbReference type="GO" id="GO:0005886">
    <property type="term" value="C:plasma membrane"/>
    <property type="evidence" value="ECO:0007669"/>
    <property type="project" value="UniProtKB-SubCell"/>
</dbReference>
<dbReference type="GO" id="GO:0051073">
    <property type="term" value="F:adenosylcobinamide-GDP ribazoletransferase activity"/>
    <property type="evidence" value="ECO:0007669"/>
    <property type="project" value="UniProtKB-UniRule"/>
</dbReference>
<evidence type="ECO:0000256" key="3">
    <source>
        <dbReference type="ARBA" id="ARBA00004663"/>
    </source>
</evidence>
<organism evidence="20 21">
    <name type="scientific">Neptuniibacter caesariensis</name>
    <dbReference type="NCBI Taxonomy" id="207954"/>
    <lineage>
        <taxon>Bacteria</taxon>
        <taxon>Pseudomonadati</taxon>
        <taxon>Pseudomonadota</taxon>
        <taxon>Gammaproteobacteria</taxon>
        <taxon>Oceanospirillales</taxon>
        <taxon>Oceanospirillaceae</taxon>
        <taxon>Neptuniibacter</taxon>
    </lineage>
</organism>
<comment type="pathway">
    <text evidence="3 19">Cofactor biosynthesis; adenosylcobalamin biosynthesis; adenosylcobalamin from cob(II)yrinate a,c-diamide: step 7/7.</text>
</comment>
<evidence type="ECO:0000313" key="21">
    <source>
        <dbReference type="Proteomes" id="UP000002171"/>
    </source>
</evidence>
<comment type="similarity">
    <text evidence="4 19">Belongs to the CobS family.</text>
</comment>